<dbReference type="AlphaFoldDB" id="A0AAV1VC11"/>
<comment type="caution">
    <text evidence="2">The sequence shown here is derived from an EMBL/GenBank/DDBJ whole genome shotgun (WGS) entry which is preliminary data.</text>
</comment>
<evidence type="ECO:0000313" key="3">
    <source>
        <dbReference type="Proteomes" id="UP001162060"/>
    </source>
</evidence>
<reference evidence="2" key="1">
    <citation type="submission" date="2024-01" db="EMBL/GenBank/DDBJ databases">
        <authorList>
            <person name="Webb A."/>
        </authorList>
    </citation>
    <scope>NUCLEOTIDE SEQUENCE</scope>
    <source>
        <strain evidence="2">Pm1</strain>
    </source>
</reference>
<accession>A0AAV1VC11</accession>
<evidence type="ECO:0000256" key="1">
    <source>
        <dbReference type="SAM" id="MobiDB-lite"/>
    </source>
</evidence>
<feature type="compositionally biased region" description="Low complexity" evidence="1">
    <location>
        <begin position="94"/>
        <end position="104"/>
    </location>
</feature>
<feature type="compositionally biased region" description="Polar residues" evidence="1">
    <location>
        <begin position="76"/>
        <end position="86"/>
    </location>
</feature>
<gene>
    <name evidence="2" type="ORF">PM001_LOCUS29291</name>
</gene>
<protein>
    <submittedName>
        <fullName evidence="2">Uncharacterized protein</fullName>
    </submittedName>
</protein>
<organism evidence="2 3">
    <name type="scientific">Peronospora matthiolae</name>
    <dbReference type="NCBI Taxonomy" id="2874970"/>
    <lineage>
        <taxon>Eukaryota</taxon>
        <taxon>Sar</taxon>
        <taxon>Stramenopiles</taxon>
        <taxon>Oomycota</taxon>
        <taxon>Peronosporomycetes</taxon>
        <taxon>Peronosporales</taxon>
        <taxon>Peronosporaceae</taxon>
        <taxon>Peronospora</taxon>
    </lineage>
</organism>
<sequence>MQARGTPVPPIKGIPILLSAGETESEEVNAFVRWVHSKRRLSGMSALRASASVADVHLERKIRYDDAKIKARDQLRNPTRHTSATTVAAGAGQTMTTNPPTHTTSGGKRPRSQDDIGHDVQKPSKHMGSLAEGVPRIPMSFQTQVPTPLYHILVLAMITASFQ</sequence>
<proteinExistence type="predicted"/>
<dbReference type="EMBL" id="CAKLBY020000306">
    <property type="protein sequence ID" value="CAK7944141.1"/>
    <property type="molecule type" value="Genomic_DNA"/>
</dbReference>
<name>A0AAV1VC11_9STRA</name>
<feature type="compositionally biased region" description="Basic and acidic residues" evidence="1">
    <location>
        <begin position="111"/>
        <end position="122"/>
    </location>
</feature>
<feature type="region of interest" description="Disordered" evidence="1">
    <location>
        <begin position="72"/>
        <end position="130"/>
    </location>
</feature>
<dbReference type="Proteomes" id="UP001162060">
    <property type="component" value="Unassembled WGS sequence"/>
</dbReference>
<evidence type="ECO:0000313" key="2">
    <source>
        <dbReference type="EMBL" id="CAK7944141.1"/>
    </source>
</evidence>